<gene>
    <name evidence="1" type="ORF">AVEN_64289_1</name>
</gene>
<dbReference type="Proteomes" id="UP000499080">
    <property type="component" value="Unassembled WGS sequence"/>
</dbReference>
<protein>
    <submittedName>
        <fullName evidence="1">Uncharacterized protein</fullName>
    </submittedName>
</protein>
<evidence type="ECO:0000313" key="2">
    <source>
        <dbReference type="Proteomes" id="UP000499080"/>
    </source>
</evidence>
<name>A0A4Y2GE91_ARAVE</name>
<sequence length="112" mass="12809">MLQRWLFPQIQPNRDDFIFMKDGAPPDFHHEKDMMAWWQHLGLKRKELQVCSVVSNSLVHYATARVKRPPAGVGGKFEEGVAGSCLLHRSAVRGFNPKRNLRVVSKLDVNLT</sequence>
<proteinExistence type="predicted"/>
<reference evidence="1 2" key="1">
    <citation type="journal article" date="2019" name="Sci. Rep.">
        <title>Orb-weaving spider Araneus ventricosus genome elucidates the spidroin gene catalogue.</title>
        <authorList>
            <person name="Kono N."/>
            <person name="Nakamura H."/>
            <person name="Ohtoshi R."/>
            <person name="Moran D.A.P."/>
            <person name="Shinohara A."/>
            <person name="Yoshida Y."/>
            <person name="Fujiwara M."/>
            <person name="Mori M."/>
            <person name="Tomita M."/>
            <person name="Arakawa K."/>
        </authorList>
    </citation>
    <scope>NUCLEOTIDE SEQUENCE [LARGE SCALE GENOMIC DNA]</scope>
</reference>
<accession>A0A4Y2GE91</accession>
<organism evidence="1 2">
    <name type="scientific">Araneus ventricosus</name>
    <name type="common">Orbweaver spider</name>
    <name type="synonym">Epeira ventricosa</name>
    <dbReference type="NCBI Taxonomy" id="182803"/>
    <lineage>
        <taxon>Eukaryota</taxon>
        <taxon>Metazoa</taxon>
        <taxon>Ecdysozoa</taxon>
        <taxon>Arthropoda</taxon>
        <taxon>Chelicerata</taxon>
        <taxon>Arachnida</taxon>
        <taxon>Araneae</taxon>
        <taxon>Araneomorphae</taxon>
        <taxon>Entelegynae</taxon>
        <taxon>Araneoidea</taxon>
        <taxon>Araneidae</taxon>
        <taxon>Araneus</taxon>
    </lineage>
</organism>
<comment type="caution">
    <text evidence="1">The sequence shown here is derived from an EMBL/GenBank/DDBJ whole genome shotgun (WGS) entry which is preliminary data.</text>
</comment>
<evidence type="ECO:0000313" key="1">
    <source>
        <dbReference type="EMBL" id="GBM50918.1"/>
    </source>
</evidence>
<dbReference type="AlphaFoldDB" id="A0A4Y2GE91"/>
<keyword evidence="2" id="KW-1185">Reference proteome</keyword>
<dbReference type="EMBL" id="BGPR01001315">
    <property type="protein sequence ID" value="GBM50918.1"/>
    <property type="molecule type" value="Genomic_DNA"/>
</dbReference>